<evidence type="ECO:0000313" key="2">
    <source>
        <dbReference type="Proteomes" id="UP000182241"/>
    </source>
</evidence>
<reference evidence="2" key="1">
    <citation type="submission" date="2016-10" db="EMBL/GenBank/DDBJ databases">
        <authorList>
            <person name="Varghese N."/>
            <person name="Submissions S."/>
        </authorList>
    </citation>
    <scope>NUCLEOTIDE SEQUENCE [LARGE SCALE GENOMIC DNA]</scope>
    <source>
        <strain evidence="2">DSM 44234</strain>
    </source>
</reference>
<sequence length="86" mass="9328">MTRAVIVSLFSTDADWRALSPNTAEWSSPEGHVVTVHVTDDMAEVRVDHAGDAVSSVLDLGPCADPGEAHARIEEEAEFLLRQVEN</sequence>
<protein>
    <submittedName>
        <fullName evidence="1">Uncharacterized protein</fullName>
    </submittedName>
</protein>
<dbReference type="RefSeq" id="WP_068738923.1">
    <property type="nucleotide sequence ID" value="NZ_FNSA01000003.1"/>
</dbReference>
<accession>A0A1H4WL89</accession>
<dbReference type="Proteomes" id="UP000182241">
    <property type="component" value="Unassembled WGS sequence"/>
</dbReference>
<dbReference type="EMBL" id="FNSA01000003">
    <property type="protein sequence ID" value="SEC94093.1"/>
    <property type="molecule type" value="Genomic_DNA"/>
</dbReference>
<evidence type="ECO:0000313" key="1">
    <source>
        <dbReference type="EMBL" id="SEC94093.1"/>
    </source>
</evidence>
<proteinExistence type="predicted"/>
<name>A0A1H4WL89_TSUTY</name>
<dbReference type="AlphaFoldDB" id="A0A1H4WL89"/>
<keyword evidence="2" id="KW-1185">Reference proteome</keyword>
<organism evidence="1 2">
    <name type="scientific">Tsukamurella tyrosinosolvens</name>
    <dbReference type="NCBI Taxonomy" id="57704"/>
    <lineage>
        <taxon>Bacteria</taxon>
        <taxon>Bacillati</taxon>
        <taxon>Actinomycetota</taxon>
        <taxon>Actinomycetes</taxon>
        <taxon>Mycobacteriales</taxon>
        <taxon>Tsukamurellaceae</taxon>
        <taxon>Tsukamurella</taxon>
    </lineage>
</organism>
<gene>
    <name evidence="1" type="ORF">SAMN04489793_3600</name>
</gene>